<proteinExistence type="predicted"/>
<dbReference type="InterPro" id="IPR036010">
    <property type="entry name" value="2Fe-2S_ferredoxin-like_sf"/>
</dbReference>
<dbReference type="PROSITE" id="PS00197">
    <property type="entry name" value="2FE2S_FER_1"/>
    <property type="match status" value="1"/>
</dbReference>
<dbReference type="GO" id="GO:0051537">
    <property type="term" value="F:2 iron, 2 sulfur cluster binding"/>
    <property type="evidence" value="ECO:0007669"/>
    <property type="project" value="InterPro"/>
</dbReference>
<keyword evidence="3" id="KW-1185">Reference proteome</keyword>
<dbReference type="KEGG" id="psti:SOO65_02845"/>
<protein>
    <submittedName>
        <fullName evidence="2">2Fe-2S iron-sulfur cluster-binding protein</fullName>
    </submittedName>
</protein>
<feature type="domain" description="2Fe-2S ferredoxin-type" evidence="1">
    <location>
        <begin position="2"/>
        <end position="105"/>
    </location>
</feature>
<dbReference type="RefSeq" id="WP_321396611.1">
    <property type="nucleotide sequence ID" value="NZ_CP139487.1"/>
</dbReference>
<dbReference type="AlphaFoldDB" id="A0AAX4HQS6"/>
<reference evidence="2 3" key="1">
    <citation type="submission" date="2023-11" db="EMBL/GenBank/DDBJ databases">
        <title>Peredibacter starrii A3.12.</title>
        <authorList>
            <person name="Mitchell R.J."/>
        </authorList>
    </citation>
    <scope>NUCLEOTIDE SEQUENCE [LARGE SCALE GENOMIC DNA]</scope>
    <source>
        <strain evidence="2 3">A3.12</strain>
    </source>
</reference>
<organism evidence="2 3">
    <name type="scientific">Peredibacter starrii</name>
    <dbReference type="NCBI Taxonomy" id="28202"/>
    <lineage>
        <taxon>Bacteria</taxon>
        <taxon>Pseudomonadati</taxon>
        <taxon>Bdellovibrionota</taxon>
        <taxon>Bacteriovoracia</taxon>
        <taxon>Bacteriovoracales</taxon>
        <taxon>Bacteriovoracaceae</taxon>
        <taxon>Peredibacter</taxon>
    </lineage>
</organism>
<dbReference type="Gene3D" id="3.10.20.30">
    <property type="match status" value="1"/>
</dbReference>
<dbReference type="PROSITE" id="PS51085">
    <property type="entry name" value="2FE2S_FER_2"/>
    <property type="match status" value="1"/>
</dbReference>
<dbReference type="InterPro" id="IPR006058">
    <property type="entry name" value="2Fe2S_fd_BS"/>
</dbReference>
<evidence type="ECO:0000313" key="2">
    <source>
        <dbReference type="EMBL" id="WPU65674.1"/>
    </source>
</evidence>
<accession>A0AAX4HQS6</accession>
<name>A0AAX4HQS6_9BACT</name>
<dbReference type="EMBL" id="CP139487">
    <property type="protein sequence ID" value="WPU65674.1"/>
    <property type="molecule type" value="Genomic_DNA"/>
</dbReference>
<dbReference type="InterPro" id="IPR001041">
    <property type="entry name" value="2Fe-2S_ferredoxin-type"/>
</dbReference>
<sequence>MPRVSITDTTKTFDVNEGEILYDALYEHGEVLPHGCLSGSCGACRVEVTAGKEHLQPPGVIEQNTIDALKDEFRGQRGEDFIKNKEIRLSCRAKVHGDVTIVPIK</sequence>
<dbReference type="Pfam" id="PF00111">
    <property type="entry name" value="Fer2"/>
    <property type="match status" value="1"/>
</dbReference>
<dbReference type="CDD" id="cd00207">
    <property type="entry name" value="fer2"/>
    <property type="match status" value="1"/>
</dbReference>
<evidence type="ECO:0000313" key="3">
    <source>
        <dbReference type="Proteomes" id="UP001324634"/>
    </source>
</evidence>
<gene>
    <name evidence="2" type="ORF">SOO65_02845</name>
</gene>
<dbReference type="Proteomes" id="UP001324634">
    <property type="component" value="Chromosome"/>
</dbReference>
<evidence type="ECO:0000259" key="1">
    <source>
        <dbReference type="PROSITE" id="PS51085"/>
    </source>
</evidence>
<dbReference type="InterPro" id="IPR012675">
    <property type="entry name" value="Beta-grasp_dom_sf"/>
</dbReference>
<dbReference type="SUPFAM" id="SSF54292">
    <property type="entry name" value="2Fe-2S ferredoxin-like"/>
    <property type="match status" value="1"/>
</dbReference>